<comment type="caution">
    <text evidence="2">The sequence shown here is derived from an EMBL/GenBank/DDBJ whole genome shotgun (WGS) entry which is preliminary data.</text>
</comment>
<protein>
    <recommendedName>
        <fullName evidence="4">SHOCT domain-containing protein</fullName>
    </recommendedName>
</protein>
<feature type="transmembrane region" description="Helical" evidence="1">
    <location>
        <begin position="13"/>
        <end position="35"/>
    </location>
</feature>
<keyword evidence="1" id="KW-1133">Transmembrane helix</keyword>
<dbReference type="Proteomes" id="UP000256486">
    <property type="component" value="Unassembled WGS sequence"/>
</dbReference>
<reference evidence="2 3" key="1">
    <citation type="submission" date="2017-04" db="EMBL/GenBank/DDBJ databases">
        <title>Comparative genome analysis of Subtercola boreus.</title>
        <authorList>
            <person name="Cho Y.-J."/>
            <person name="Cho A."/>
            <person name="Kim O.-S."/>
            <person name="Lee J.-I."/>
        </authorList>
    </citation>
    <scope>NUCLEOTIDE SEQUENCE [LARGE SCALE GENOMIC DNA]</scope>
    <source>
        <strain evidence="2 3">K300</strain>
    </source>
</reference>
<gene>
    <name evidence="2" type="ORF">B7R54_09135</name>
</gene>
<accession>A0A3E0VIA2</accession>
<evidence type="ECO:0000313" key="2">
    <source>
        <dbReference type="EMBL" id="RFA09379.1"/>
    </source>
</evidence>
<dbReference type="AlphaFoldDB" id="A0A3E0VIA2"/>
<keyword evidence="1" id="KW-0812">Transmembrane</keyword>
<organism evidence="2 3">
    <name type="scientific">Subtercola boreus</name>
    <dbReference type="NCBI Taxonomy" id="120213"/>
    <lineage>
        <taxon>Bacteria</taxon>
        <taxon>Bacillati</taxon>
        <taxon>Actinomycetota</taxon>
        <taxon>Actinomycetes</taxon>
        <taxon>Micrococcales</taxon>
        <taxon>Microbacteriaceae</taxon>
        <taxon>Subtercola</taxon>
    </lineage>
</organism>
<dbReference type="EMBL" id="NBWZ01000001">
    <property type="protein sequence ID" value="RFA09379.1"/>
    <property type="molecule type" value="Genomic_DNA"/>
</dbReference>
<dbReference type="RefSeq" id="WP_116414769.1">
    <property type="nucleotide sequence ID" value="NZ_NBWZ01000001.1"/>
</dbReference>
<sequence>MSHYGSGPISFELFLEVLLIVGPVILITTGLPLYLRWRTRRNARNRTVFPGNAFGANVKAVPLARSSPAMTPPNESTVERLERLSSLREQNLLSEEEFIEAKRRILSGL</sequence>
<evidence type="ECO:0008006" key="4">
    <source>
        <dbReference type="Google" id="ProtNLM"/>
    </source>
</evidence>
<keyword evidence="3" id="KW-1185">Reference proteome</keyword>
<name>A0A3E0VIA2_9MICO</name>
<keyword evidence="1" id="KW-0472">Membrane</keyword>
<evidence type="ECO:0000256" key="1">
    <source>
        <dbReference type="SAM" id="Phobius"/>
    </source>
</evidence>
<evidence type="ECO:0000313" key="3">
    <source>
        <dbReference type="Proteomes" id="UP000256486"/>
    </source>
</evidence>
<proteinExistence type="predicted"/>